<dbReference type="Proteomes" id="UP000266644">
    <property type="component" value="Unassembled WGS sequence"/>
</dbReference>
<comment type="caution">
    <text evidence="1">The sequence shown here is derived from an EMBL/GenBank/DDBJ whole genome shotgun (WGS) entry which is preliminary data.</text>
</comment>
<protein>
    <submittedName>
        <fullName evidence="1">Uncharacterized protein</fullName>
    </submittedName>
</protein>
<dbReference type="EMBL" id="QRJE01000028">
    <property type="protein sequence ID" value="RHH08652.1"/>
    <property type="molecule type" value="Genomic_DNA"/>
</dbReference>
<dbReference type="AlphaFoldDB" id="A0A396BVZ6"/>
<sequence length="62" mass="7319">MKFGIIRFCDKFELFKRTISVAFRSILQNKDNILIANFDVKRCKILMRINFICEGVLSFLTV</sequence>
<organism evidence="1 2">
    <name type="scientific">Bacteroides fragilis</name>
    <dbReference type="NCBI Taxonomy" id="817"/>
    <lineage>
        <taxon>Bacteria</taxon>
        <taxon>Pseudomonadati</taxon>
        <taxon>Bacteroidota</taxon>
        <taxon>Bacteroidia</taxon>
        <taxon>Bacteroidales</taxon>
        <taxon>Bacteroidaceae</taxon>
        <taxon>Bacteroides</taxon>
    </lineage>
</organism>
<evidence type="ECO:0000313" key="2">
    <source>
        <dbReference type="Proteomes" id="UP000266644"/>
    </source>
</evidence>
<reference evidence="1 2" key="1">
    <citation type="submission" date="2018-08" db="EMBL/GenBank/DDBJ databases">
        <title>A genome reference for cultivated species of the human gut microbiota.</title>
        <authorList>
            <person name="Zou Y."/>
            <person name="Xue W."/>
            <person name="Luo G."/>
        </authorList>
    </citation>
    <scope>NUCLEOTIDE SEQUENCE [LARGE SCALE GENOMIC DNA]</scope>
    <source>
        <strain evidence="1 2">AM18-6</strain>
    </source>
</reference>
<proteinExistence type="predicted"/>
<accession>A0A396BVZ6</accession>
<gene>
    <name evidence="1" type="ORF">DW228_16755</name>
</gene>
<name>A0A396BVZ6_BACFG</name>
<evidence type="ECO:0000313" key="1">
    <source>
        <dbReference type="EMBL" id="RHH08652.1"/>
    </source>
</evidence>